<evidence type="ECO:0000256" key="7">
    <source>
        <dbReference type="ARBA" id="ARBA00022786"/>
    </source>
</evidence>
<feature type="binding site" evidence="13">
    <location>
        <position position="74"/>
    </location>
    <ligand>
        <name>ATP</name>
        <dbReference type="ChEBI" id="CHEBI:30616"/>
    </ligand>
</feature>
<keyword evidence="5 11" id="KW-0479">Metal-binding</keyword>
<evidence type="ECO:0000256" key="3">
    <source>
        <dbReference type="ARBA" id="ARBA00005673"/>
    </source>
</evidence>
<evidence type="ECO:0000259" key="18">
    <source>
        <dbReference type="Pfam" id="PF10585"/>
    </source>
</evidence>
<dbReference type="InterPro" id="IPR019572">
    <property type="entry name" value="UBA_E1_SCCH"/>
</dbReference>
<keyword evidence="6 11" id="KW-0547">Nucleotide-binding</keyword>
<feature type="region of interest" description="Disordered" evidence="16">
    <location>
        <begin position="286"/>
        <end position="307"/>
    </location>
</feature>
<evidence type="ECO:0000313" key="20">
    <source>
        <dbReference type="Proteomes" id="UP000694845"/>
    </source>
</evidence>
<organism evidence="20 21">
    <name type="scientific">Acanthaster planci</name>
    <name type="common">Crown-of-thorns starfish</name>
    <dbReference type="NCBI Taxonomy" id="133434"/>
    <lineage>
        <taxon>Eukaryota</taxon>
        <taxon>Metazoa</taxon>
        <taxon>Echinodermata</taxon>
        <taxon>Eleutherozoa</taxon>
        <taxon>Asterozoa</taxon>
        <taxon>Asteroidea</taxon>
        <taxon>Valvatacea</taxon>
        <taxon>Valvatida</taxon>
        <taxon>Acanthasteridae</taxon>
        <taxon>Acanthaster</taxon>
    </lineage>
</organism>
<evidence type="ECO:0000256" key="11">
    <source>
        <dbReference type="PIRNR" id="PIRNR039133"/>
    </source>
</evidence>
<dbReference type="FunFam" id="3.50.50.80:FF:000002">
    <property type="entry name" value="SUMO-activating enzyme subunit 2"/>
    <property type="match status" value="1"/>
</dbReference>
<dbReference type="PANTHER" id="PTHR10953">
    <property type="entry name" value="UBIQUITIN-ACTIVATING ENZYME E1"/>
    <property type="match status" value="1"/>
</dbReference>
<dbReference type="Proteomes" id="UP000694845">
    <property type="component" value="Unplaced"/>
</dbReference>
<keyword evidence="9 11" id="KW-0067">ATP-binding</keyword>
<evidence type="ECO:0000256" key="2">
    <source>
        <dbReference type="ARBA" id="ARBA00004718"/>
    </source>
</evidence>
<feature type="active site" description="Glycyl thioester intermediate" evidence="12 15">
    <location>
        <position position="175"/>
    </location>
</feature>
<evidence type="ECO:0000256" key="1">
    <source>
        <dbReference type="ARBA" id="ARBA00004123"/>
    </source>
</evidence>
<dbReference type="PROSITE" id="PS51257">
    <property type="entry name" value="PROKAR_LIPOPROTEIN"/>
    <property type="match status" value="1"/>
</dbReference>
<proteinExistence type="inferred from homology"/>
<protein>
    <recommendedName>
        <fullName evidence="11">SUMO-activating enzyme subunit</fullName>
    </recommendedName>
</protein>
<evidence type="ECO:0000256" key="8">
    <source>
        <dbReference type="ARBA" id="ARBA00022833"/>
    </source>
</evidence>
<feature type="binding site" evidence="14">
    <location>
        <position position="163"/>
    </location>
    <ligand>
        <name>Zn(2+)</name>
        <dbReference type="ChEBI" id="CHEBI:29105"/>
    </ligand>
</feature>
<evidence type="ECO:0000256" key="4">
    <source>
        <dbReference type="ARBA" id="ARBA00022679"/>
    </source>
</evidence>
<dbReference type="Pfam" id="PF00899">
    <property type="entry name" value="ThiF"/>
    <property type="match status" value="1"/>
</dbReference>
<dbReference type="KEGG" id="aplc:110983281"/>
<dbReference type="SUPFAM" id="SSF69572">
    <property type="entry name" value="Activating enzymes of the ubiquitin-like proteins"/>
    <property type="match status" value="1"/>
</dbReference>
<dbReference type="GO" id="GO:0046872">
    <property type="term" value="F:metal ion binding"/>
    <property type="evidence" value="ECO:0007669"/>
    <property type="project" value="UniProtKB-KW"/>
</dbReference>
<dbReference type="InterPro" id="IPR023318">
    <property type="entry name" value="Ub_act_enz_dom_a_sf"/>
</dbReference>
<accession>A0A8B7Z011</accession>
<dbReference type="FunFam" id="1.10.10.520:FF:000002">
    <property type="entry name" value="SUMO-activating enzyme subunit 2"/>
    <property type="match status" value="1"/>
</dbReference>
<dbReference type="InterPro" id="IPR028077">
    <property type="entry name" value="UAE_UbL_dom"/>
</dbReference>
<dbReference type="PANTHER" id="PTHR10953:SF5">
    <property type="entry name" value="SUMO-ACTIVATING ENZYME SUBUNIT 2"/>
    <property type="match status" value="1"/>
</dbReference>
<dbReference type="GO" id="GO:0016925">
    <property type="term" value="P:protein sumoylation"/>
    <property type="evidence" value="ECO:0007669"/>
    <property type="project" value="UniProtKB-UniRule"/>
</dbReference>
<evidence type="ECO:0000256" key="6">
    <source>
        <dbReference type="ARBA" id="ARBA00022741"/>
    </source>
</evidence>
<feature type="binding site" evidence="13">
    <location>
        <begin position="119"/>
        <end position="124"/>
    </location>
    <ligand>
        <name>ATP</name>
        <dbReference type="ChEBI" id="CHEBI:30616"/>
    </ligand>
</feature>
<dbReference type="GO" id="GO:0016740">
    <property type="term" value="F:transferase activity"/>
    <property type="evidence" value="ECO:0007669"/>
    <property type="project" value="UniProtKB-KW"/>
</dbReference>
<feature type="region of interest" description="Disordered" evidence="16">
    <location>
        <begin position="201"/>
        <end position="242"/>
    </location>
</feature>
<evidence type="ECO:0000259" key="19">
    <source>
        <dbReference type="Pfam" id="PF14732"/>
    </source>
</evidence>
<dbReference type="GO" id="GO:0019948">
    <property type="term" value="F:SUMO activating enzyme activity"/>
    <property type="evidence" value="ECO:0007669"/>
    <property type="project" value="UniProtKB-UniRule"/>
</dbReference>
<feature type="binding site" evidence="13">
    <location>
        <begin position="58"/>
        <end position="61"/>
    </location>
    <ligand>
        <name>ATP</name>
        <dbReference type="ChEBI" id="CHEBI:30616"/>
    </ligand>
</feature>
<keyword evidence="7 11" id="KW-0833">Ubl conjugation pathway</keyword>
<evidence type="ECO:0000256" key="10">
    <source>
        <dbReference type="ARBA" id="ARBA00023242"/>
    </source>
</evidence>
<feature type="binding site" evidence="14">
    <location>
        <position position="160"/>
    </location>
    <ligand>
        <name>Zn(2+)</name>
        <dbReference type="ChEBI" id="CHEBI:29105"/>
    </ligand>
</feature>
<comment type="subunit">
    <text evidence="11">Heterodimer.</text>
</comment>
<evidence type="ECO:0000256" key="9">
    <source>
        <dbReference type="ARBA" id="ARBA00022840"/>
    </source>
</evidence>
<evidence type="ECO:0000256" key="14">
    <source>
        <dbReference type="PIRSR" id="PIRSR039133-3"/>
    </source>
</evidence>
<evidence type="ECO:0000256" key="12">
    <source>
        <dbReference type="PIRSR" id="PIRSR039133-1"/>
    </source>
</evidence>
<dbReference type="CDD" id="cd01489">
    <property type="entry name" value="Uba2_SUMO"/>
    <property type="match status" value="1"/>
</dbReference>
<dbReference type="CTD" id="10054"/>
<dbReference type="Pfam" id="PF14732">
    <property type="entry name" value="UAE_UbL"/>
    <property type="match status" value="1"/>
</dbReference>
<dbReference type="PIRSF" id="PIRSF039133">
    <property type="entry name" value="SUMO_E1B"/>
    <property type="match status" value="1"/>
</dbReference>
<dbReference type="OrthoDB" id="10255449at2759"/>
<dbReference type="InterPro" id="IPR030661">
    <property type="entry name" value="Uba2"/>
</dbReference>
<evidence type="ECO:0000256" key="15">
    <source>
        <dbReference type="PROSITE-ProRule" id="PRU10132"/>
    </source>
</evidence>
<feature type="binding site" evidence="14">
    <location>
        <position position="438"/>
    </location>
    <ligand>
        <name>Zn(2+)</name>
        <dbReference type="ChEBI" id="CHEBI:29105"/>
    </ligand>
</feature>
<dbReference type="Pfam" id="PF10585">
    <property type="entry name" value="UBA_E1_SCCH"/>
    <property type="match status" value="1"/>
</dbReference>
<feature type="binding site" evidence="13">
    <location>
        <position position="50"/>
    </location>
    <ligand>
        <name>ATP</name>
        <dbReference type="ChEBI" id="CHEBI:30616"/>
    </ligand>
</feature>
<comment type="subcellular location">
    <subcellularLocation>
        <location evidence="1">Nucleus</location>
    </subcellularLocation>
</comment>
<dbReference type="InterPro" id="IPR042449">
    <property type="entry name" value="Ub-E1_IAD_1"/>
</dbReference>
<dbReference type="InterPro" id="IPR033127">
    <property type="entry name" value="UBQ-activ_enz_E1_Cys_AS"/>
</dbReference>
<dbReference type="FunFam" id="3.40.50.720:FF:000618">
    <property type="entry name" value="SUMO-activating enzyme subunit 2"/>
    <property type="match status" value="1"/>
</dbReference>
<dbReference type="RefSeq" id="XP_022098105.1">
    <property type="nucleotide sequence ID" value="XM_022242413.1"/>
</dbReference>
<feature type="binding site" evidence="14">
    <location>
        <position position="441"/>
    </location>
    <ligand>
        <name>Zn(2+)</name>
        <dbReference type="ChEBI" id="CHEBI:29105"/>
    </ligand>
</feature>
<dbReference type="GO" id="GO:0031510">
    <property type="term" value="C:SUMO activating enzyme complex"/>
    <property type="evidence" value="ECO:0007669"/>
    <property type="project" value="UniProtKB-UniRule"/>
</dbReference>
<feature type="compositionally biased region" description="Acidic residues" evidence="16">
    <location>
        <begin position="657"/>
        <end position="669"/>
    </location>
</feature>
<feature type="domain" description="Ubiquitin/SUMO-activating enzyme ubiquitin-like" evidence="19">
    <location>
        <begin position="449"/>
        <end position="534"/>
    </location>
</feature>
<dbReference type="Gene3D" id="3.10.290.20">
    <property type="entry name" value="Ubiquitin-like 2 activating enzyme e1b. Chain: B, domain 3"/>
    <property type="match status" value="1"/>
</dbReference>
<feature type="domain" description="Ubiquitin-activating enzyme SCCH" evidence="18">
    <location>
        <begin position="294"/>
        <end position="374"/>
    </location>
</feature>
<name>A0A8B7Z011_ACAPL</name>
<keyword evidence="8 11" id="KW-0862">Zinc</keyword>
<sequence>MAACVRGVLPEDVAEMVSACRVLVVGAGGIGCELLKNLVLTGFQDIVLIDLDTIDVSNLNRQFLFHKKHVGKSKAEVAKESALRFNPNAKIDARHESITTTEYNREFFMQFNVVMNALDNRAARNHVNRMCLAADVPLIESGSGGYLGQVSVIKKGLTECYECLPQPAQKSFPGCTIRNTPSEPIHCIVWAKHLFNQLFGEEDPDQDVSPDTADPEAAGDAGQESLNSDPAKDALGGVERTSTRAWAESSDYNAQKLFRKLFHDDINYLLSMDKLWQKRRPPVPLDWDNLPQEQDSEENESQSSTVLHDQRKLSIRDCVSMFKDSLDSLKQLYKERGELVWDKDDEAAMDFVTCTSNIRAYIFGIERNTRFTIKSMAGNIIPAIATTNAVVAGLIVMEALKVLQGRLDQCRMIFLKRTPNERNKLFLTCPLDKPNPKCYVCAPKPEASVKVNLNTMTVKALEEKIFKQEFGMIAPDVEINDGRCSILISSEEGETEENNFKVLSTFMRSGVQLKADDFLQNYQLTLNITHCDTLKDDKEFEVVDRSAASEPQPLPDGENQLSGTGDDAQPGTSANGIQTSITSSTTNSQAGPAPDGDDEDDELVMVDEEEELEQASAVEMAQPAGKKRKLSADEGNSTITAPPMPAKKAKMAQPANVEDEDDDLVVLDD</sequence>
<dbReference type="GO" id="GO:0005737">
    <property type="term" value="C:cytoplasm"/>
    <property type="evidence" value="ECO:0007669"/>
    <property type="project" value="TreeGrafter"/>
</dbReference>
<dbReference type="InterPro" id="IPR035985">
    <property type="entry name" value="Ubiquitin-activating_enz"/>
</dbReference>
<dbReference type="InterPro" id="IPR000594">
    <property type="entry name" value="ThiF_NAD_FAD-bd"/>
</dbReference>
<evidence type="ECO:0000256" key="13">
    <source>
        <dbReference type="PIRSR" id="PIRSR039133-2"/>
    </source>
</evidence>
<keyword evidence="10" id="KW-0539">Nucleus</keyword>
<dbReference type="Gene3D" id="1.10.10.520">
    <property type="entry name" value="Ubiquitin activating enzymes (Uba3). Chain: B, domain 2"/>
    <property type="match status" value="1"/>
</dbReference>
<feature type="region of interest" description="Disordered" evidence="16">
    <location>
        <begin position="543"/>
        <end position="669"/>
    </location>
</feature>
<reference evidence="21" key="1">
    <citation type="submission" date="2025-08" db="UniProtKB">
        <authorList>
            <consortium name="RefSeq"/>
        </authorList>
    </citation>
    <scope>IDENTIFICATION</scope>
</reference>
<feature type="compositionally biased region" description="Low complexity" evidence="16">
    <location>
        <begin position="577"/>
        <end position="589"/>
    </location>
</feature>
<comment type="similarity">
    <text evidence="3 11">Belongs to the ubiquitin-activating E1 family.</text>
</comment>
<dbReference type="InterPro" id="IPR045886">
    <property type="entry name" value="ThiF/MoeB/HesA"/>
</dbReference>
<dbReference type="UniPathway" id="UPA00886"/>
<dbReference type="PROSITE" id="PS00865">
    <property type="entry name" value="UBIQUITIN_ACTIVAT_2"/>
    <property type="match status" value="1"/>
</dbReference>
<dbReference type="Gene3D" id="3.50.50.80">
    <property type="entry name" value="Ubiquitin-activating enzyme E1, inactive adenylation domain, subdomain 1"/>
    <property type="match status" value="1"/>
</dbReference>
<evidence type="ECO:0000256" key="5">
    <source>
        <dbReference type="ARBA" id="ARBA00022723"/>
    </source>
</evidence>
<evidence type="ECO:0000256" key="16">
    <source>
        <dbReference type="SAM" id="MobiDB-lite"/>
    </source>
</evidence>
<evidence type="ECO:0000313" key="21">
    <source>
        <dbReference type="RefSeq" id="XP_022098105.1"/>
    </source>
</evidence>
<keyword evidence="20" id="KW-1185">Reference proteome</keyword>
<dbReference type="AlphaFoldDB" id="A0A8B7Z011"/>
<keyword evidence="4" id="KW-0808">Transferase</keyword>
<feature type="domain" description="THIF-type NAD/FAD binding fold" evidence="17">
    <location>
        <begin position="10"/>
        <end position="439"/>
    </location>
</feature>
<evidence type="ECO:0000259" key="17">
    <source>
        <dbReference type="Pfam" id="PF00899"/>
    </source>
</evidence>
<dbReference type="GeneID" id="110983281"/>
<feature type="compositionally biased region" description="Acidic residues" evidence="16">
    <location>
        <begin position="595"/>
        <end position="613"/>
    </location>
</feature>
<dbReference type="GO" id="GO:0005524">
    <property type="term" value="F:ATP binding"/>
    <property type="evidence" value="ECO:0007669"/>
    <property type="project" value="UniProtKB-UniRule"/>
</dbReference>
<feature type="binding site" evidence="13">
    <location>
        <begin position="97"/>
        <end position="98"/>
    </location>
    <ligand>
        <name>ATP</name>
        <dbReference type="ChEBI" id="CHEBI:30616"/>
    </ligand>
</feature>
<gene>
    <name evidence="21" type="primary">LOC110983281</name>
</gene>
<comment type="pathway">
    <text evidence="2 11">Protein modification; protein sumoylation.</text>
</comment>
<feature type="binding site" evidence="13">
    <location>
        <begin position="26"/>
        <end position="31"/>
    </location>
    <ligand>
        <name>ATP</name>
        <dbReference type="ChEBI" id="CHEBI:30616"/>
    </ligand>
</feature>